<dbReference type="InterPro" id="IPR035907">
    <property type="entry name" value="Hppk_sf"/>
</dbReference>
<protein>
    <recommendedName>
        <fullName evidence="2">2-amino-4-hydroxy-6-hydroxymethyldihydropteridine diphosphokinase</fullName>
        <ecNumber evidence="2">2.7.6.3</ecNumber>
    </recommendedName>
</protein>
<dbReference type="InterPro" id="IPR000550">
    <property type="entry name" value="Hppk"/>
</dbReference>
<dbReference type="GO" id="GO:0003848">
    <property type="term" value="F:2-amino-4-hydroxy-6-hydroxymethyldihydropteridine diphosphokinase activity"/>
    <property type="evidence" value="ECO:0007669"/>
    <property type="project" value="UniProtKB-EC"/>
</dbReference>
<keyword evidence="7" id="KW-0289">Folate biosynthesis</keyword>
<evidence type="ECO:0000256" key="3">
    <source>
        <dbReference type="ARBA" id="ARBA00022679"/>
    </source>
</evidence>
<evidence type="ECO:0000256" key="1">
    <source>
        <dbReference type="ARBA" id="ARBA00005051"/>
    </source>
</evidence>
<dbReference type="Proteomes" id="UP000185895">
    <property type="component" value="Unassembled WGS sequence"/>
</dbReference>
<evidence type="ECO:0000313" key="10">
    <source>
        <dbReference type="Proteomes" id="UP000185895"/>
    </source>
</evidence>
<dbReference type="STRING" id="1262585.BJI46_07435"/>
<dbReference type="Gene3D" id="3.30.70.560">
    <property type="entry name" value="7,8-Dihydro-6-hydroxymethylpterin-pyrophosphokinase HPPK"/>
    <property type="match status" value="1"/>
</dbReference>
<dbReference type="AlphaFoldDB" id="A0A1E7RF64"/>
<name>A0A1E7RF64_9GAMM</name>
<dbReference type="OrthoDB" id="9790168at2"/>
<feature type="domain" description="7,8-dihydro-6-hydroxymethylpterin-pyrophosphokinase" evidence="8">
    <location>
        <begin position="7"/>
        <end position="125"/>
    </location>
</feature>
<dbReference type="RefSeq" id="WP_070068646.1">
    <property type="nucleotide sequence ID" value="NZ_MKKK01000002.1"/>
</dbReference>
<evidence type="ECO:0000256" key="2">
    <source>
        <dbReference type="ARBA" id="ARBA00013253"/>
    </source>
</evidence>
<dbReference type="SUPFAM" id="SSF55083">
    <property type="entry name" value="6-hydroxymethyl-7,8-dihydropterin pyrophosphokinase, HPPK"/>
    <property type="match status" value="1"/>
</dbReference>
<comment type="caution">
    <text evidence="9">The sequence shown here is derived from an EMBL/GenBank/DDBJ whole genome shotgun (WGS) entry which is preliminary data.</text>
</comment>
<keyword evidence="4" id="KW-0547">Nucleotide-binding</keyword>
<evidence type="ECO:0000256" key="5">
    <source>
        <dbReference type="ARBA" id="ARBA00022777"/>
    </source>
</evidence>
<evidence type="ECO:0000256" key="6">
    <source>
        <dbReference type="ARBA" id="ARBA00022840"/>
    </source>
</evidence>
<dbReference type="GO" id="GO:0046656">
    <property type="term" value="P:folic acid biosynthetic process"/>
    <property type="evidence" value="ECO:0007669"/>
    <property type="project" value="UniProtKB-KW"/>
</dbReference>
<dbReference type="EC" id="2.7.6.3" evidence="2"/>
<dbReference type="UniPathway" id="UPA00077">
    <property type="reaction ID" value="UER00155"/>
</dbReference>
<evidence type="ECO:0000313" key="9">
    <source>
        <dbReference type="EMBL" id="OEY97892.1"/>
    </source>
</evidence>
<accession>A0A1E7RF64</accession>
<dbReference type="EMBL" id="MKKK01000002">
    <property type="protein sequence ID" value="OEY97892.1"/>
    <property type="molecule type" value="Genomic_DNA"/>
</dbReference>
<organism evidence="9 10">
    <name type="scientific">Acinetobacter qingfengensis</name>
    <dbReference type="NCBI Taxonomy" id="1262585"/>
    <lineage>
        <taxon>Bacteria</taxon>
        <taxon>Pseudomonadati</taxon>
        <taxon>Pseudomonadota</taxon>
        <taxon>Gammaproteobacteria</taxon>
        <taxon>Moraxellales</taxon>
        <taxon>Moraxellaceae</taxon>
        <taxon>Acinetobacter</taxon>
    </lineage>
</organism>
<keyword evidence="5 9" id="KW-0418">Kinase</keyword>
<dbReference type="GO" id="GO:0046654">
    <property type="term" value="P:tetrahydrofolate biosynthetic process"/>
    <property type="evidence" value="ECO:0007669"/>
    <property type="project" value="UniProtKB-UniPathway"/>
</dbReference>
<comment type="pathway">
    <text evidence="1">Cofactor biosynthesis; tetrahydrofolate biosynthesis; 2-amino-4-hydroxy-6-hydroxymethyl-7,8-dihydropteridine diphosphate from 7,8-dihydroneopterin triphosphate: step 4/4.</text>
</comment>
<reference evidence="9 10" key="1">
    <citation type="submission" date="2016-09" db="EMBL/GenBank/DDBJ databases">
        <authorList>
            <person name="Capua I."/>
            <person name="De Benedictis P."/>
            <person name="Joannis T."/>
            <person name="Lombin L.H."/>
            <person name="Cattoli G."/>
        </authorList>
    </citation>
    <scope>NUCLEOTIDE SEQUENCE [LARGE SCALE GENOMIC DNA]</scope>
    <source>
        <strain evidence="9 10">ANC 4671</strain>
    </source>
</reference>
<sequence length="147" mass="16547">MVTIFAIAIASNFQQFQNIQIALTTLTQLGQCKFSDIYEIPCRDGIGADYWNGACLMQANIALEQMFEILKGLEQQSGRKRPGHQISLDVDLIAWGENLDSMQFNTKKLPLADDVVIPLAELWSSAQFVIPEHQFPKVKFTHALHVI</sequence>
<keyword evidence="6" id="KW-0067">ATP-binding</keyword>
<dbReference type="GO" id="GO:0016301">
    <property type="term" value="F:kinase activity"/>
    <property type="evidence" value="ECO:0007669"/>
    <property type="project" value="UniProtKB-KW"/>
</dbReference>
<keyword evidence="10" id="KW-1185">Reference proteome</keyword>
<keyword evidence="3" id="KW-0808">Transferase</keyword>
<evidence type="ECO:0000259" key="8">
    <source>
        <dbReference type="Pfam" id="PF01288"/>
    </source>
</evidence>
<proteinExistence type="predicted"/>
<evidence type="ECO:0000256" key="4">
    <source>
        <dbReference type="ARBA" id="ARBA00022741"/>
    </source>
</evidence>
<dbReference type="Pfam" id="PF01288">
    <property type="entry name" value="HPPK"/>
    <property type="match status" value="1"/>
</dbReference>
<gene>
    <name evidence="9" type="ORF">BJI46_07435</name>
</gene>
<dbReference type="GO" id="GO:0005524">
    <property type="term" value="F:ATP binding"/>
    <property type="evidence" value="ECO:0007669"/>
    <property type="project" value="UniProtKB-KW"/>
</dbReference>
<evidence type="ECO:0000256" key="7">
    <source>
        <dbReference type="ARBA" id="ARBA00022909"/>
    </source>
</evidence>